<evidence type="ECO:0000256" key="7">
    <source>
        <dbReference type="SAM" id="Phobius"/>
    </source>
</evidence>
<dbReference type="InterPro" id="IPR002657">
    <property type="entry name" value="BilAc:Na_symport/Acr3"/>
</dbReference>
<proteinExistence type="inferred from homology"/>
<feature type="transmembrane region" description="Helical" evidence="7">
    <location>
        <begin position="104"/>
        <end position="127"/>
    </location>
</feature>
<dbReference type="GO" id="GO:0016020">
    <property type="term" value="C:membrane"/>
    <property type="evidence" value="ECO:0007669"/>
    <property type="project" value="UniProtKB-SubCell"/>
</dbReference>
<dbReference type="GO" id="GO:0015293">
    <property type="term" value="F:symporter activity"/>
    <property type="evidence" value="ECO:0007669"/>
    <property type="project" value="UniProtKB-KW"/>
</dbReference>
<keyword evidence="4" id="KW-0769">Symport</keyword>
<evidence type="ECO:0000256" key="1">
    <source>
        <dbReference type="ARBA" id="ARBA00004141"/>
    </source>
</evidence>
<evidence type="ECO:0000256" key="6">
    <source>
        <dbReference type="ARBA" id="ARBA00023136"/>
    </source>
</evidence>
<reference evidence="9" key="1">
    <citation type="submission" date="2022-11" db="UniProtKB">
        <authorList>
            <consortium name="WormBaseParasite"/>
        </authorList>
    </citation>
    <scope>IDENTIFICATION</scope>
</reference>
<feature type="transmembrane region" description="Helical" evidence="7">
    <location>
        <begin position="169"/>
        <end position="193"/>
    </location>
</feature>
<feature type="transmembrane region" description="Helical" evidence="7">
    <location>
        <begin position="139"/>
        <end position="157"/>
    </location>
</feature>
<keyword evidence="4" id="KW-0813">Transport</keyword>
<evidence type="ECO:0000256" key="3">
    <source>
        <dbReference type="ARBA" id="ARBA00022692"/>
    </source>
</evidence>
<dbReference type="PANTHER" id="PTHR10361">
    <property type="entry name" value="SODIUM-BILE ACID COTRANSPORTER"/>
    <property type="match status" value="1"/>
</dbReference>
<evidence type="ECO:0000313" key="9">
    <source>
        <dbReference type="WBParaSite" id="PSAMB.scaffold6327size9722.g28294.t1"/>
    </source>
</evidence>
<dbReference type="Pfam" id="PF01758">
    <property type="entry name" value="SBF"/>
    <property type="match status" value="1"/>
</dbReference>
<evidence type="ECO:0000256" key="2">
    <source>
        <dbReference type="ARBA" id="ARBA00006528"/>
    </source>
</evidence>
<comment type="subcellular location">
    <subcellularLocation>
        <location evidence="1">Membrane</location>
        <topology evidence="1">Multi-pass membrane protein</topology>
    </subcellularLocation>
</comment>
<protein>
    <submittedName>
        <fullName evidence="9">Ileal sodium/bile acid cotransporter</fullName>
    </submittedName>
</protein>
<sequence length="313" mass="34835">MRAVKKPVGCAIGFGCQYILMPMIAYATALVVLSGYPSLQFGFFAVGCSPGGGQSNMYTILLGGNIDLSVTMTFFSTAAALGMMPLWITLVGQSFYTYSEEIKIPFYMIFSGLAGLIVPSAFGMLLIHYKPDWAKTCKTIVKILSLLMVAVFTWFGLYVNRYVFFLMTWYTLLAGMLLPWCGYVFAFAIATILRQDYKDSITISIETGIQNAGISIILCQFALPQPDADMTVVMPLCVMIFSSLPFLAIILYRRIRRCFCPREKDGAVIVESGETDIELERKRSSDSPQILTVFEKPVDVSDESERRFSLTLS</sequence>
<dbReference type="Gene3D" id="1.20.1530.20">
    <property type="match status" value="1"/>
</dbReference>
<keyword evidence="6 7" id="KW-0472">Membrane</keyword>
<dbReference type="InterPro" id="IPR004710">
    <property type="entry name" value="Bilac:Na_transpt"/>
</dbReference>
<dbReference type="PANTHER" id="PTHR10361:SF28">
    <property type="entry name" value="P3 PROTEIN-RELATED"/>
    <property type="match status" value="1"/>
</dbReference>
<feature type="transmembrane region" description="Helical" evidence="7">
    <location>
        <begin position="74"/>
        <end position="98"/>
    </location>
</feature>
<dbReference type="WBParaSite" id="PSAMB.scaffold6327size9722.g28294.t1">
    <property type="protein sequence ID" value="PSAMB.scaffold6327size9722.g28294.t1"/>
    <property type="gene ID" value="PSAMB.scaffold6327size9722.g28294"/>
</dbReference>
<dbReference type="Proteomes" id="UP000887566">
    <property type="component" value="Unplaced"/>
</dbReference>
<keyword evidence="8" id="KW-1185">Reference proteome</keyword>
<name>A0A914X4M7_9BILA</name>
<evidence type="ECO:0000256" key="5">
    <source>
        <dbReference type="ARBA" id="ARBA00022989"/>
    </source>
</evidence>
<accession>A0A914X4M7</accession>
<feature type="transmembrane region" description="Helical" evidence="7">
    <location>
        <begin position="230"/>
        <end position="252"/>
    </location>
</feature>
<dbReference type="AlphaFoldDB" id="A0A914X4M7"/>
<evidence type="ECO:0000313" key="8">
    <source>
        <dbReference type="Proteomes" id="UP000887566"/>
    </source>
</evidence>
<keyword evidence="5 7" id="KW-1133">Transmembrane helix</keyword>
<feature type="transmembrane region" description="Helical" evidence="7">
    <location>
        <begin position="12"/>
        <end position="33"/>
    </location>
</feature>
<keyword evidence="3 7" id="KW-0812">Transmembrane</keyword>
<organism evidence="8 9">
    <name type="scientific">Plectus sambesii</name>
    <dbReference type="NCBI Taxonomy" id="2011161"/>
    <lineage>
        <taxon>Eukaryota</taxon>
        <taxon>Metazoa</taxon>
        <taxon>Ecdysozoa</taxon>
        <taxon>Nematoda</taxon>
        <taxon>Chromadorea</taxon>
        <taxon>Plectida</taxon>
        <taxon>Plectina</taxon>
        <taxon>Plectoidea</taxon>
        <taxon>Plectidae</taxon>
        <taxon>Plectus</taxon>
    </lineage>
</organism>
<evidence type="ECO:0000256" key="4">
    <source>
        <dbReference type="ARBA" id="ARBA00022847"/>
    </source>
</evidence>
<dbReference type="InterPro" id="IPR038770">
    <property type="entry name" value="Na+/solute_symporter_sf"/>
</dbReference>
<comment type="similarity">
    <text evidence="2">Belongs to the bile acid:sodium symporter (BASS) (TC 2.A.28) family.</text>
</comment>